<dbReference type="Proteomes" id="UP001431784">
    <property type="component" value="Unassembled WGS sequence"/>
</dbReference>
<feature type="domain" description="NnrU" evidence="6">
    <location>
        <begin position="3"/>
        <end position="189"/>
    </location>
</feature>
<feature type="transmembrane region" description="Helical" evidence="5">
    <location>
        <begin position="72"/>
        <end position="94"/>
    </location>
</feature>
<accession>A0ABT5T6U4</accession>
<reference evidence="7" key="1">
    <citation type="submission" date="2023-02" db="EMBL/GenBank/DDBJ databases">
        <title>Description of Roseinatronobacter alkalisoli sp. nov., an alkaliphilic bacerium isolated from soda soil.</title>
        <authorList>
            <person name="Wei W."/>
        </authorList>
    </citation>
    <scope>NUCLEOTIDE SEQUENCE</scope>
    <source>
        <strain evidence="7">HJB301</strain>
    </source>
</reference>
<keyword evidence="8" id="KW-1185">Reference proteome</keyword>
<evidence type="ECO:0000256" key="3">
    <source>
        <dbReference type="ARBA" id="ARBA00022989"/>
    </source>
</evidence>
<dbReference type="RefSeq" id="WP_274351508.1">
    <property type="nucleotide sequence ID" value="NZ_JAQZSM010000004.1"/>
</dbReference>
<evidence type="ECO:0000256" key="2">
    <source>
        <dbReference type="ARBA" id="ARBA00022692"/>
    </source>
</evidence>
<feature type="transmembrane region" description="Helical" evidence="5">
    <location>
        <begin position="114"/>
        <end position="139"/>
    </location>
</feature>
<proteinExistence type="predicted"/>
<evidence type="ECO:0000313" key="8">
    <source>
        <dbReference type="Proteomes" id="UP001431784"/>
    </source>
</evidence>
<keyword evidence="4 5" id="KW-0472">Membrane</keyword>
<dbReference type="InterPro" id="IPR009915">
    <property type="entry name" value="NnrU_dom"/>
</dbReference>
<dbReference type="Pfam" id="PF07298">
    <property type="entry name" value="NnrU"/>
    <property type="match status" value="1"/>
</dbReference>
<organism evidence="7 8">
    <name type="scientific">Roseinatronobacter alkalisoli</name>
    <dbReference type="NCBI Taxonomy" id="3028235"/>
    <lineage>
        <taxon>Bacteria</taxon>
        <taxon>Pseudomonadati</taxon>
        <taxon>Pseudomonadota</taxon>
        <taxon>Alphaproteobacteria</taxon>
        <taxon>Rhodobacterales</taxon>
        <taxon>Paracoccaceae</taxon>
        <taxon>Roseinatronobacter</taxon>
    </lineage>
</organism>
<name>A0ABT5T6U4_9RHOB</name>
<feature type="transmembrane region" description="Helical" evidence="5">
    <location>
        <begin position="40"/>
        <end position="60"/>
    </location>
</feature>
<comment type="caution">
    <text evidence="7">The sequence shown here is derived from an EMBL/GenBank/DDBJ whole genome shotgun (WGS) entry which is preliminary data.</text>
</comment>
<gene>
    <name evidence="7" type="ORF">PUT78_06930</name>
</gene>
<evidence type="ECO:0000256" key="1">
    <source>
        <dbReference type="ARBA" id="ARBA00004141"/>
    </source>
</evidence>
<comment type="subcellular location">
    <subcellularLocation>
        <location evidence="1">Membrane</location>
        <topology evidence="1">Multi-pass membrane protein</topology>
    </subcellularLocation>
</comment>
<keyword evidence="3 5" id="KW-1133">Transmembrane helix</keyword>
<evidence type="ECO:0000256" key="5">
    <source>
        <dbReference type="SAM" id="Phobius"/>
    </source>
</evidence>
<dbReference type="EMBL" id="JAQZSM010000004">
    <property type="protein sequence ID" value="MDD7970828.1"/>
    <property type="molecule type" value="Genomic_DNA"/>
</dbReference>
<protein>
    <submittedName>
        <fullName evidence="7">NnrU family protein</fullName>
    </submittedName>
</protein>
<evidence type="ECO:0000313" key="7">
    <source>
        <dbReference type="EMBL" id="MDD7970828.1"/>
    </source>
</evidence>
<keyword evidence="2 5" id="KW-0812">Transmembrane</keyword>
<evidence type="ECO:0000259" key="6">
    <source>
        <dbReference type="Pfam" id="PF07298"/>
    </source>
</evidence>
<feature type="transmembrane region" description="Helical" evidence="5">
    <location>
        <begin position="163"/>
        <end position="187"/>
    </location>
</feature>
<sequence length="190" mass="20410">MTLLILGLILFLGVHSVRIVVPDIRARIIARGGGRGAWMWPYTGVAGAGFVLIILGYALARYETPILYTPLPALRHLALVVMLPVFPLLLAAYLKGRIGQIVSHPMLVATMLWGVAHLMANGTLADLLLFGGFLVWAILNRQSLIRREGGAAVAGKTWRRKDAIALVGGLALYLAFIGGLHALLFGVSPI</sequence>
<evidence type="ECO:0000256" key="4">
    <source>
        <dbReference type="ARBA" id="ARBA00023136"/>
    </source>
</evidence>